<sequence>MAPPYNYVVTAQKPTAVTDALVASFSSASERNLIVCKTTLVEVYTLAPAGLVPLLELPLYGKVVCMRTFRPMGAEKDLLFLFTDRCRFCLLSYDDVRGEVVTVAGGNLEDKVGHPSDAGQLCAIEPSLSLIALHCYDGLLKIVPMANGGQSLSQAFNLRLEEVCVLDIAFDAALSTGDGPPVLAVLYKDAHEARHLKTYQVHASVGAKKELRPGPYQQAGLDAFASRLIPLPAEAGGGFVILGESTVAYKSGATFVQIPHTVPCAFTAFGAIDASGARILVGDHLGNMHVLLIDIANGAVTGLELSLVGKTSIPSAIVYLDSGFVFVGSRFGDSQLVHLSSEPVDESGSYVQVADAHINLGPILDMTLVDVDRQGQGVLVTCSGGFQDGSLRIVRSGIGIAEQAVLPVEGVRGSFTLPAVGEPNLAAFLVVSFVNMTKVLAFDGDSELGEYAGDLGGLVADAPTLVACGVRDDTYLQIVPGGVRLVDATSLALLGEWSPEAMGGSSISVAAANANYALLAVSGTDTDHGTLVLLALDPRGASPLAVAATVAPDSEVACLNIDPLGDSGDAALAAVGRWSDYSVHLLALPSLELVAPLSLGDAQVIPRSALFATLESVNYLLVGMGDGSLVSFVLGDDGAVTDRKELMLGTQPVTLFKFLHAPPEAEVMGEPAAAAPVVFAASDRPCVIYSSGSKLLFSNVNTPDVVCMTGFNTTPIPDALVLVTESELIIGCIDEIQKLHKTSVPLGEMPRAVVHHTPSSNYAVLTVAVSADNATGAPVKVSYLRVLDPVTFEEVSSAQLAPHEQGLAVVAAPLTILPAPTPQALADAFATDGVVPMETASTSKPPAASPAADPDAPVYLVVGTGIESEAGPGSDGTERERGRLIVYELANNQLVELAALEVPGVIYAIAVLRGHLVVAVDATVRLFSLVTGRGGAPVLRQQAVYHGQILALSLRVHNDDTIVVGDLMKSLMLLRFDAKAREFVQLAKDYAVAWLTAVEVLEGPDGSDEVGYLAADNSFNVIALQRTAGASAADDDHRLLRAGVIHLGEFVNTFVRGSLVMQQASASLGILPTVLYGSVSGAIGVIAALPEDLYVTLLRLQNVLRSRTTPAKHFVDGDLVERFLELDPASRKRVGEQTGDDPAELEKLVEELARRLH</sequence>
<dbReference type="InterPro" id="IPR058543">
    <property type="entry name" value="Beta-prop_RSE1/DDB1/CPSF1_2nd"/>
</dbReference>
<gene>
    <name evidence="6" type="ORF">AMSG_01465</name>
</gene>
<evidence type="ECO:0000313" key="6">
    <source>
        <dbReference type="EMBL" id="KNC54611.1"/>
    </source>
</evidence>
<evidence type="ECO:0000256" key="2">
    <source>
        <dbReference type="ARBA" id="ARBA00023242"/>
    </source>
</evidence>
<dbReference type="STRING" id="461836.A0A0L0DRJ0"/>
<dbReference type="Gene3D" id="1.10.150.910">
    <property type="match status" value="1"/>
</dbReference>
<dbReference type="GO" id="GO:0003676">
    <property type="term" value="F:nucleic acid binding"/>
    <property type="evidence" value="ECO:0007669"/>
    <property type="project" value="InterPro"/>
</dbReference>
<dbReference type="Pfam" id="PF03178">
    <property type="entry name" value="CPSF_A"/>
    <property type="match status" value="1"/>
</dbReference>
<dbReference type="InterPro" id="IPR050358">
    <property type="entry name" value="RSE1/DDB1/CFT1"/>
</dbReference>
<dbReference type="OrthoDB" id="433457at2759"/>
<protein>
    <submittedName>
        <fullName evidence="6">DNA damage-binding protein 1</fullName>
    </submittedName>
</protein>
<evidence type="ECO:0000256" key="1">
    <source>
        <dbReference type="ARBA" id="ARBA00004123"/>
    </source>
</evidence>
<keyword evidence="7" id="KW-1185">Reference proteome</keyword>
<reference evidence="6 7" key="1">
    <citation type="submission" date="2010-05" db="EMBL/GenBank/DDBJ databases">
        <title>The Genome Sequence of Thecamonas trahens ATCC 50062.</title>
        <authorList>
            <consortium name="The Broad Institute Genome Sequencing Platform"/>
            <person name="Russ C."/>
            <person name="Cuomo C."/>
            <person name="Shea T."/>
            <person name="Young S.K."/>
            <person name="Zeng Q."/>
            <person name="Koehrsen M."/>
            <person name="Haas B."/>
            <person name="Borodovsky M."/>
            <person name="Guigo R."/>
            <person name="Alvarado L."/>
            <person name="Berlin A."/>
            <person name="Bochicchio J."/>
            <person name="Borenstein D."/>
            <person name="Chapman S."/>
            <person name="Chen Z."/>
            <person name="Freedman E."/>
            <person name="Gellesch M."/>
            <person name="Goldberg J."/>
            <person name="Griggs A."/>
            <person name="Gujja S."/>
            <person name="Heilman E."/>
            <person name="Heiman D."/>
            <person name="Hepburn T."/>
            <person name="Howarth C."/>
            <person name="Jen D."/>
            <person name="Larson L."/>
            <person name="Mehta T."/>
            <person name="Park D."/>
            <person name="Pearson M."/>
            <person name="Roberts A."/>
            <person name="Saif S."/>
            <person name="Shenoy N."/>
            <person name="Sisk P."/>
            <person name="Stolte C."/>
            <person name="Sykes S."/>
            <person name="Thomson T."/>
            <person name="Walk T."/>
            <person name="White J."/>
            <person name="Yandava C."/>
            <person name="Burger G."/>
            <person name="Gray M.W."/>
            <person name="Holland P.W.H."/>
            <person name="King N."/>
            <person name="Lang F.B.F."/>
            <person name="Roger A.J."/>
            <person name="Ruiz-Trillo I."/>
            <person name="Lander E."/>
            <person name="Nusbaum C."/>
        </authorList>
    </citation>
    <scope>NUCLEOTIDE SEQUENCE [LARGE SCALE GENOMIC DNA]</scope>
    <source>
        <strain evidence="6 7">ATCC 50062</strain>
    </source>
</reference>
<keyword evidence="2" id="KW-0539">Nucleus</keyword>
<proteinExistence type="predicted"/>
<dbReference type="SUPFAM" id="SSF69322">
    <property type="entry name" value="Tricorn protease domain 2"/>
    <property type="match status" value="1"/>
</dbReference>
<dbReference type="InterPro" id="IPR018846">
    <property type="entry name" value="Beta-prop_RSE1/DDB1/CPSF1_1st"/>
</dbReference>
<dbReference type="InterPro" id="IPR015943">
    <property type="entry name" value="WD40/YVTN_repeat-like_dom_sf"/>
</dbReference>
<comment type="subcellular location">
    <subcellularLocation>
        <location evidence="1">Nucleus</location>
    </subcellularLocation>
</comment>
<dbReference type="GO" id="GO:0005634">
    <property type="term" value="C:nucleus"/>
    <property type="evidence" value="ECO:0007669"/>
    <property type="project" value="UniProtKB-SubCell"/>
</dbReference>
<dbReference type="Proteomes" id="UP000054408">
    <property type="component" value="Unassembled WGS sequence"/>
</dbReference>
<evidence type="ECO:0000259" key="3">
    <source>
        <dbReference type="Pfam" id="PF03178"/>
    </source>
</evidence>
<dbReference type="Pfam" id="PF10433">
    <property type="entry name" value="Beta-prop_RSE1_1st"/>
    <property type="match status" value="1"/>
</dbReference>
<name>A0A0L0DRJ0_THETB</name>
<feature type="domain" description="RSE1/DDB1/CPSF1 second beta-propeller" evidence="5">
    <location>
        <begin position="401"/>
        <end position="731"/>
    </location>
</feature>
<evidence type="ECO:0000313" key="7">
    <source>
        <dbReference type="Proteomes" id="UP000054408"/>
    </source>
</evidence>
<dbReference type="Gene3D" id="2.130.10.10">
    <property type="entry name" value="YVTN repeat-like/Quinoprotein amine dehydrogenase"/>
    <property type="match status" value="3"/>
</dbReference>
<dbReference type="RefSeq" id="XP_013761518.1">
    <property type="nucleotide sequence ID" value="XM_013906064.1"/>
</dbReference>
<dbReference type="eggNOG" id="KOG1897">
    <property type="taxonomic scope" value="Eukaryota"/>
</dbReference>
<dbReference type="OMA" id="HQDFLMR"/>
<dbReference type="AlphaFoldDB" id="A0A0L0DRJ0"/>
<dbReference type="PANTHER" id="PTHR10644">
    <property type="entry name" value="DNA REPAIR/RNA PROCESSING CPSF FAMILY"/>
    <property type="match status" value="1"/>
</dbReference>
<dbReference type="Pfam" id="PF23726">
    <property type="entry name" value="Beta-prop_RSE1_2nd"/>
    <property type="match status" value="1"/>
</dbReference>
<organism evidence="6 7">
    <name type="scientific">Thecamonas trahens ATCC 50062</name>
    <dbReference type="NCBI Taxonomy" id="461836"/>
    <lineage>
        <taxon>Eukaryota</taxon>
        <taxon>Apusozoa</taxon>
        <taxon>Apusomonadida</taxon>
        <taxon>Apusomonadidae</taxon>
        <taxon>Thecamonas</taxon>
    </lineage>
</organism>
<evidence type="ECO:0000259" key="4">
    <source>
        <dbReference type="Pfam" id="PF10433"/>
    </source>
</evidence>
<evidence type="ECO:0000259" key="5">
    <source>
        <dbReference type="Pfam" id="PF23726"/>
    </source>
</evidence>
<dbReference type="GeneID" id="25561214"/>
<dbReference type="EMBL" id="GL349438">
    <property type="protein sequence ID" value="KNC54611.1"/>
    <property type="molecule type" value="Genomic_DNA"/>
</dbReference>
<dbReference type="InterPro" id="IPR004871">
    <property type="entry name" value="RSE1/DDB1/CPSF1_C"/>
</dbReference>
<accession>A0A0L0DRJ0</accession>
<feature type="domain" description="RSE1/DDB1/CPSF1 C-terminal" evidence="3">
    <location>
        <begin position="782"/>
        <end position="1109"/>
    </location>
</feature>
<feature type="domain" description="RSE1/DDB1/CPSF1 first beta-propeller" evidence="4">
    <location>
        <begin position="17"/>
        <end position="343"/>
    </location>
</feature>